<dbReference type="GO" id="GO:0016301">
    <property type="term" value="F:kinase activity"/>
    <property type="evidence" value="ECO:0007669"/>
    <property type="project" value="UniProtKB-KW"/>
</dbReference>
<dbReference type="RefSeq" id="WP_074586719.1">
    <property type="nucleotide sequence ID" value="NZ_FNEI01000002.1"/>
</dbReference>
<dbReference type="CDD" id="cd16936">
    <property type="entry name" value="HATPase_RsbW-like"/>
    <property type="match status" value="1"/>
</dbReference>
<dbReference type="STRING" id="1045773.SAMN05216555_10256"/>
<dbReference type="Pfam" id="PF13581">
    <property type="entry name" value="HATPase_c_2"/>
    <property type="match status" value="1"/>
</dbReference>
<evidence type="ECO:0000313" key="3">
    <source>
        <dbReference type="Proteomes" id="UP000182130"/>
    </source>
</evidence>
<keyword evidence="2" id="KW-0808">Transferase</keyword>
<dbReference type="InterPro" id="IPR003594">
    <property type="entry name" value="HATPase_dom"/>
</dbReference>
<evidence type="ECO:0000259" key="1">
    <source>
        <dbReference type="Pfam" id="PF13581"/>
    </source>
</evidence>
<name>A0A1G8JWJ2_9MICC</name>
<keyword evidence="2" id="KW-0418">Kinase</keyword>
<proteinExistence type="predicted"/>
<dbReference type="EMBL" id="FNEI01000002">
    <property type="protein sequence ID" value="SDI35559.1"/>
    <property type="molecule type" value="Genomic_DNA"/>
</dbReference>
<feature type="domain" description="Histidine kinase/HSP90-like ATPase" evidence="1">
    <location>
        <begin position="13"/>
        <end position="132"/>
    </location>
</feature>
<organism evidence="2 3">
    <name type="scientific">Arthrobacter cupressi</name>
    <dbReference type="NCBI Taxonomy" id="1045773"/>
    <lineage>
        <taxon>Bacteria</taxon>
        <taxon>Bacillati</taxon>
        <taxon>Actinomycetota</taxon>
        <taxon>Actinomycetes</taxon>
        <taxon>Micrococcales</taxon>
        <taxon>Micrococcaceae</taxon>
        <taxon>Arthrobacter</taxon>
    </lineage>
</organism>
<evidence type="ECO:0000313" key="2">
    <source>
        <dbReference type="EMBL" id="SDI35559.1"/>
    </source>
</evidence>
<sequence>MTEILARRGYHGPATDEAIEAVHDEMDALWEDASFVPEMDRMTFATAVIEAAANIVQHALPVAEKPVELDVDISVRPACLVARVSAHNAREPFANDMRADMPAEDAESGRGLALIEALVTTVTFERQHGTNTWILTRESTPAQGE</sequence>
<gene>
    <name evidence="2" type="ORF">SAMN05216555_10256</name>
</gene>
<dbReference type="InterPro" id="IPR036890">
    <property type="entry name" value="HATPase_C_sf"/>
</dbReference>
<accession>A0A1G8JWJ2</accession>
<protein>
    <submittedName>
        <fullName evidence="2">Serine/threonine-protein kinase RsbW</fullName>
    </submittedName>
</protein>
<dbReference type="Proteomes" id="UP000182130">
    <property type="component" value="Unassembled WGS sequence"/>
</dbReference>
<reference evidence="3" key="1">
    <citation type="submission" date="2016-10" db="EMBL/GenBank/DDBJ databases">
        <authorList>
            <person name="Varghese N."/>
            <person name="Submissions S."/>
        </authorList>
    </citation>
    <scope>NUCLEOTIDE SEQUENCE [LARGE SCALE GENOMIC DNA]</scope>
    <source>
        <strain evidence="3">CGMCC 1.10783</strain>
    </source>
</reference>
<keyword evidence="3" id="KW-1185">Reference proteome</keyword>
<dbReference type="OrthoDB" id="159434at2"/>
<dbReference type="Gene3D" id="3.30.565.10">
    <property type="entry name" value="Histidine kinase-like ATPase, C-terminal domain"/>
    <property type="match status" value="1"/>
</dbReference>
<dbReference type="AlphaFoldDB" id="A0A1G8JWJ2"/>